<protein>
    <submittedName>
        <fullName evidence="2">Uncharacterized protein</fullName>
    </submittedName>
</protein>
<evidence type="ECO:0000313" key="2">
    <source>
        <dbReference type="EMBL" id="KAF1832993.1"/>
    </source>
</evidence>
<name>A0A6A5KHU0_9PLEO</name>
<dbReference type="EMBL" id="ML975327">
    <property type="protein sequence ID" value="KAF1832993.1"/>
    <property type="molecule type" value="Genomic_DNA"/>
</dbReference>
<reference evidence="2" key="1">
    <citation type="submission" date="2020-01" db="EMBL/GenBank/DDBJ databases">
        <authorList>
            <consortium name="DOE Joint Genome Institute"/>
            <person name="Haridas S."/>
            <person name="Albert R."/>
            <person name="Binder M."/>
            <person name="Bloem J."/>
            <person name="Labutti K."/>
            <person name="Salamov A."/>
            <person name="Andreopoulos B."/>
            <person name="Baker S.E."/>
            <person name="Barry K."/>
            <person name="Bills G."/>
            <person name="Bluhm B.H."/>
            <person name="Cannon C."/>
            <person name="Castanera R."/>
            <person name="Culley D.E."/>
            <person name="Daum C."/>
            <person name="Ezra D."/>
            <person name="Gonzalez J.B."/>
            <person name="Henrissat B."/>
            <person name="Kuo A."/>
            <person name="Liang C."/>
            <person name="Lipzen A."/>
            <person name="Lutzoni F."/>
            <person name="Magnuson J."/>
            <person name="Mondo S."/>
            <person name="Nolan M."/>
            <person name="Ohm R."/>
            <person name="Pangilinan J."/>
            <person name="Park H.-J."/>
            <person name="Ramirez L."/>
            <person name="Alfaro M."/>
            <person name="Sun H."/>
            <person name="Tritt A."/>
            <person name="Yoshinaga Y."/>
            <person name="Zwiers L.-H."/>
            <person name="Turgeon B.G."/>
            <person name="Goodwin S.B."/>
            <person name="Spatafora J.W."/>
            <person name="Crous P.W."/>
            <person name="Grigoriev I.V."/>
        </authorList>
    </citation>
    <scope>NUCLEOTIDE SEQUENCE</scope>
    <source>
        <strain evidence="2">P77</strain>
    </source>
</reference>
<dbReference type="AlphaFoldDB" id="A0A6A5KHU0"/>
<gene>
    <name evidence="2" type="ORF">BDW02DRAFT_580781</name>
</gene>
<feature type="region of interest" description="Disordered" evidence="1">
    <location>
        <begin position="75"/>
        <end position="114"/>
    </location>
</feature>
<dbReference type="Proteomes" id="UP000800040">
    <property type="component" value="Unassembled WGS sequence"/>
</dbReference>
<sequence length="298" mass="32549">MLTYERLLTRIETLFTVAADNFPSEENEERRHLLQAALESVKISSRAGLEGSQNVLSPGQLKHWLVQKIKTIHERFDGPHEDEPAAAANNKRKRGASATPAPKRRKKSSTVTAEDRAAATALLALSNESRLALEEMQMPPPAPPSDLENRATPPSSSSSFSSSNTVRQKPRMRTQPPPPPSNQDLAVRDVGRKRYTSFPPVDRTKGPKETFLAGVVYAMDNVPRANAPFKTSFSKYVRAELGFGAEVVRTVEWSAEELMVAYALVEMRSGAGIGGQDGGQAAAQPAGQAVRNSFWNVI</sequence>
<feature type="region of interest" description="Disordered" evidence="1">
    <location>
        <begin position="136"/>
        <end position="190"/>
    </location>
</feature>
<organism evidence="2 3">
    <name type="scientific">Decorospora gaudefroyi</name>
    <dbReference type="NCBI Taxonomy" id="184978"/>
    <lineage>
        <taxon>Eukaryota</taxon>
        <taxon>Fungi</taxon>
        <taxon>Dikarya</taxon>
        <taxon>Ascomycota</taxon>
        <taxon>Pezizomycotina</taxon>
        <taxon>Dothideomycetes</taxon>
        <taxon>Pleosporomycetidae</taxon>
        <taxon>Pleosporales</taxon>
        <taxon>Pleosporineae</taxon>
        <taxon>Pleosporaceae</taxon>
        <taxon>Decorospora</taxon>
    </lineage>
</organism>
<keyword evidence="3" id="KW-1185">Reference proteome</keyword>
<evidence type="ECO:0000256" key="1">
    <source>
        <dbReference type="SAM" id="MobiDB-lite"/>
    </source>
</evidence>
<accession>A0A6A5KHU0</accession>
<evidence type="ECO:0000313" key="3">
    <source>
        <dbReference type="Proteomes" id="UP000800040"/>
    </source>
</evidence>
<proteinExistence type="predicted"/>
<dbReference type="OrthoDB" id="3800338at2759"/>